<name>A0A6A0AHZ1_HAELA</name>
<feature type="compositionally biased region" description="Basic and acidic residues" evidence="1">
    <location>
        <begin position="51"/>
        <end position="60"/>
    </location>
</feature>
<proteinExistence type="predicted"/>
<dbReference type="EMBL" id="BLLF01006812">
    <property type="protein sequence ID" value="GFH32569.1"/>
    <property type="molecule type" value="Genomic_DNA"/>
</dbReference>
<evidence type="ECO:0000313" key="3">
    <source>
        <dbReference type="Proteomes" id="UP000485058"/>
    </source>
</evidence>
<feature type="non-terminal residue" evidence="2">
    <location>
        <position position="1"/>
    </location>
</feature>
<dbReference type="AlphaFoldDB" id="A0A6A0AHZ1"/>
<evidence type="ECO:0000313" key="2">
    <source>
        <dbReference type="EMBL" id="GFH32569.1"/>
    </source>
</evidence>
<accession>A0A6A0AHZ1</accession>
<feature type="non-terminal residue" evidence="2">
    <location>
        <position position="60"/>
    </location>
</feature>
<evidence type="ECO:0000256" key="1">
    <source>
        <dbReference type="SAM" id="MobiDB-lite"/>
    </source>
</evidence>
<reference evidence="2 3" key="1">
    <citation type="submission" date="2020-02" db="EMBL/GenBank/DDBJ databases">
        <title>Draft genome sequence of Haematococcus lacustris strain NIES-144.</title>
        <authorList>
            <person name="Morimoto D."/>
            <person name="Nakagawa S."/>
            <person name="Yoshida T."/>
            <person name="Sawayama S."/>
        </authorList>
    </citation>
    <scope>NUCLEOTIDE SEQUENCE [LARGE SCALE GENOMIC DNA]</scope>
    <source>
        <strain evidence="2 3">NIES-144</strain>
    </source>
</reference>
<gene>
    <name evidence="2" type="ORF">HaLaN_31810</name>
</gene>
<protein>
    <submittedName>
        <fullName evidence="2">Uncharacterized protein</fullName>
    </submittedName>
</protein>
<dbReference type="Proteomes" id="UP000485058">
    <property type="component" value="Unassembled WGS sequence"/>
</dbReference>
<organism evidence="2 3">
    <name type="scientific">Haematococcus lacustris</name>
    <name type="common">Green alga</name>
    <name type="synonym">Haematococcus pluvialis</name>
    <dbReference type="NCBI Taxonomy" id="44745"/>
    <lineage>
        <taxon>Eukaryota</taxon>
        <taxon>Viridiplantae</taxon>
        <taxon>Chlorophyta</taxon>
        <taxon>core chlorophytes</taxon>
        <taxon>Chlorophyceae</taxon>
        <taxon>CS clade</taxon>
        <taxon>Chlamydomonadales</taxon>
        <taxon>Haematococcaceae</taxon>
        <taxon>Haematococcus</taxon>
    </lineage>
</organism>
<comment type="caution">
    <text evidence="2">The sequence shown here is derived from an EMBL/GenBank/DDBJ whole genome shotgun (WGS) entry which is preliminary data.</text>
</comment>
<sequence length="60" mass="6525">VSLASRKATRGSEGRVEIEPSPGHQSTWWRSAPGLQEDELGHGAALAHLQQRAEGHSQLR</sequence>
<keyword evidence="3" id="KW-1185">Reference proteome</keyword>
<feature type="region of interest" description="Disordered" evidence="1">
    <location>
        <begin position="1"/>
        <end position="60"/>
    </location>
</feature>